<evidence type="ECO:0000256" key="1">
    <source>
        <dbReference type="SAM" id="Phobius"/>
    </source>
</evidence>
<name>A0ABU9I8J7_9FLAO</name>
<feature type="transmembrane region" description="Helical" evidence="1">
    <location>
        <begin position="12"/>
        <end position="33"/>
    </location>
</feature>
<keyword evidence="3" id="KW-1185">Reference proteome</keyword>
<sequence>MISDKNVARIAGFCYLIVIATGFFSEVFVRQALRVSNDAMATAHNIQANEMLFRLGFVADLINFVVGLPTVVIIYYFFKKTHKVLLQIALALVIIQTAIIAVNLLNQILPLLLLSNDTYLNTFQQNQLATLSLLSLNIQSQGYAVGLVFFGFYCLIIGYVIYKTKAIPKTIGMFYALAGLCYLINSFTMFLSKGFSNPIFNYLAIPILLGELSLCLWLLLKGIDTSKLNEE</sequence>
<feature type="transmembrane region" description="Helical" evidence="1">
    <location>
        <begin position="84"/>
        <end position="105"/>
    </location>
</feature>
<protein>
    <submittedName>
        <fullName evidence="2">DUF4386 domain-containing protein</fullName>
    </submittedName>
</protein>
<feature type="transmembrane region" description="Helical" evidence="1">
    <location>
        <begin position="142"/>
        <end position="162"/>
    </location>
</feature>
<organism evidence="2 3">
    <name type="scientific">Flavobacterium helocola</name>
    <dbReference type="NCBI Taxonomy" id="3139139"/>
    <lineage>
        <taxon>Bacteria</taxon>
        <taxon>Pseudomonadati</taxon>
        <taxon>Bacteroidota</taxon>
        <taxon>Flavobacteriia</taxon>
        <taxon>Flavobacteriales</taxon>
        <taxon>Flavobacteriaceae</taxon>
        <taxon>Flavobacterium</taxon>
    </lineage>
</organism>
<keyword evidence="1" id="KW-0472">Membrane</keyword>
<keyword evidence="1" id="KW-1133">Transmembrane helix</keyword>
<feature type="transmembrane region" description="Helical" evidence="1">
    <location>
        <begin position="53"/>
        <end position="77"/>
    </location>
</feature>
<dbReference type="EMBL" id="JBBYHT010000006">
    <property type="protein sequence ID" value="MEL1248746.1"/>
    <property type="molecule type" value="Genomic_DNA"/>
</dbReference>
<dbReference type="Proteomes" id="UP001393056">
    <property type="component" value="Unassembled WGS sequence"/>
</dbReference>
<proteinExistence type="predicted"/>
<evidence type="ECO:0000313" key="2">
    <source>
        <dbReference type="EMBL" id="MEL1248746.1"/>
    </source>
</evidence>
<dbReference type="InterPro" id="IPR025495">
    <property type="entry name" value="DUF4386"/>
</dbReference>
<dbReference type="Pfam" id="PF14329">
    <property type="entry name" value="DUF4386"/>
    <property type="match status" value="1"/>
</dbReference>
<accession>A0ABU9I8J7</accession>
<comment type="caution">
    <text evidence="2">The sequence shown here is derived from an EMBL/GenBank/DDBJ whole genome shotgun (WGS) entry which is preliminary data.</text>
</comment>
<keyword evidence="1" id="KW-0812">Transmembrane</keyword>
<feature type="transmembrane region" description="Helical" evidence="1">
    <location>
        <begin position="174"/>
        <end position="193"/>
    </location>
</feature>
<reference evidence="2 3" key="1">
    <citation type="submission" date="2024-04" db="EMBL/GenBank/DDBJ databases">
        <title>Flavobacterium sp. DGU41 16S ribosomal RNA gene Genome sequencing and assembly.</title>
        <authorList>
            <person name="Park S."/>
        </authorList>
    </citation>
    <scope>NUCLEOTIDE SEQUENCE [LARGE SCALE GENOMIC DNA]</scope>
    <source>
        <strain evidence="2 3">DGU41</strain>
    </source>
</reference>
<evidence type="ECO:0000313" key="3">
    <source>
        <dbReference type="Proteomes" id="UP001393056"/>
    </source>
</evidence>
<gene>
    <name evidence="2" type="ORF">AAEO58_11900</name>
</gene>
<feature type="transmembrane region" description="Helical" evidence="1">
    <location>
        <begin position="199"/>
        <end position="220"/>
    </location>
</feature>
<dbReference type="RefSeq" id="WP_341683604.1">
    <property type="nucleotide sequence ID" value="NZ_JBBYHT010000006.1"/>
</dbReference>